<dbReference type="GO" id="GO:0003676">
    <property type="term" value="F:nucleic acid binding"/>
    <property type="evidence" value="ECO:0007669"/>
    <property type="project" value="InterPro"/>
</dbReference>
<sequence length="654" mass="72850">MAIQELSQKKWVFTPLNIDLQKKISHSLRISPVLSQVLINRGLTDIESARTFLQSNLSSLSDPTLLPDIEKSSERILKALSKGEKITVYGDYDVDGISATALMVQCLETLSRLYWNQKSTISYYIPDRLEEGYGLSIEAIELLSKTGTKVIITVDCGVNSFEEAKFTKEKGIDLIITDHHEPSQPKQTNQADKQNSNYLQPCKEVLGMINPKLTTSNYPFKELSGVGVAFMLAWVLGQNASNPHDHPPARPNGLAGRERASRAGAIQSNKNNKKVAGEFKDFLMNAMGLAALGTIADVVPLQRENRILAKYGLSSLQHSENPGIKALKEVVGLKDKKIYSYHVGFYLGPRINAAGRVGNAKRGVEMLTAKCDEKAKEIAVYLDGENKKRQKIQSDILESARRKILNDVDIKSDVAIIVSDDNWHPGVIGIVASRLAEEFYRPVIMIAIDDEVGHGSARSIPNFHIYNTLTRCQEFYLDKKLLISFGGHAQAAGLRILKEDILDFKKVFNTVSIGHMRKEDLIPTLNIDAEIKFSSISKALLKELNCLSPHGEGNPVPVFAAKDVRIVGQIHRFGVNGKHLSFYVRQGNTSFKVVAFGMGDKIEMLKKSNGNCSIAFVLRYPFEKKTNNLFNYNYYNDVMNNEDNIELELKDISA</sequence>
<dbReference type="InterPro" id="IPR038763">
    <property type="entry name" value="DHH_sf"/>
</dbReference>
<dbReference type="SUPFAM" id="SSF64182">
    <property type="entry name" value="DHH phosphoesterases"/>
    <property type="match status" value="1"/>
</dbReference>
<dbReference type="Gene3D" id="3.10.310.30">
    <property type="match status" value="1"/>
</dbReference>
<evidence type="ECO:0000259" key="7">
    <source>
        <dbReference type="Pfam" id="PF01368"/>
    </source>
</evidence>
<dbReference type="AlphaFoldDB" id="A0A1E3XEX9"/>
<dbReference type="GO" id="GO:0008409">
    <property type="term" value="F:5'-3' exonuclease activity"/>
    <property type="evidence" value="ECO:0007669"/>
    <property type="project" value="InterPro"/>
</dbReference>
<dbReference type="NCBIfam" id="TIGR00644">
    <property type="entry name" value="recJ"/>
    <property type="match status" value="1"/>
</dbReference>
<evidence type="ECO:0000256" key="6">
    <source>
        <dbReference type="SAM" id="MobiDB-lite"/>
    </source>
</evidence>
<feature type="domain" description="DDH" evidence="7">
    <location>
        <begin position="85"/>
        <end position="237"/>
    </location>
</feature>
<evidence type="ECO:0000259" key="9">
    <source>
        <dbReference type="Pfam" id="PF17768"/>
    </source>
</evidence>
<evidence type="ECO:0000313" key="10">
    <source>
        <dbReference type="EMBL" id="ODS33494.1"/>
    </source>
</evidence>
<dbReference type="GO" id="GO:0006310">
    <property type="term" value="P:DNA recombination"/>
    <property type="evidence" value="ECO:0007669"/>
    <property type="project" value="InterPro"/>
</dbReference>
<dbReference type="GO" id="GO:0006281">
    <property type="term" value="P:DNA repair"/>
    <property type="evidence" value="ECO:0007669"/>
    <property type="project" value="InterPro"/>
</dbReference>
<dbReference type="InterPro" id="IPR004610">
    <property type="entry name" value="RecJ"/>
</dbReference>
<dbReference type="EMBL" id="MAYW01000027">
    <property type="protein sequence ID" value="ODS33494.1"/>
    <property type="molecule type" value="Genomic_DNA"/>
</dbReference>
<dbReference type="InterPro" id="IPR041122">
    <property type="entry name" value="RecJ_OB"/>
</dbReference>
<dbReference type="InterPro" id="IPR051673">
    <property type="entry name" value="SSDNA_exonuclease_RecJ"/>
</dbReference>
<name>A0A1E3XEX9_9BACT</name>
<dbReference type="InterPro" id="IPR003156">
    <property type="entry name" value="DHHA1_dom"/>
</dbReference>
<keyword evidence="3" id="KW-0540">Nuclease</keyword>
<dbReference type="PANTHER" id="PTHR30255:SF2">
    <property type="entry name" value="SINGLE-STRANDED-DNA-SPECIFIC EXONUCLEASE RECJ"/>
    <property type="match status" value="1"/>
</dbReference>
<gene>
    <name evidence="10" type="primary">recJ</name>
    <name evidence="10" type="ORF">SCARUB_01402</name>
</gene>
<protein>
    <recommendedName>
        <fullName evidence="2">Single-stranded-DNA-specific exonuclease RecJ</fullName>
    </recommendedName>
</protein>
<evidence type="ECO:0000259" key="8">
    <source>
        <dbReference type="Pfam" id="PF02272"/>
    </source>
</evidence>
<dbReference type="Pfam" id="PF02272">
    <property type="entry name" value="DHHA1"/>
    <property type="match status" value="1"/>
</dbReference>
<feature type="domain" description="DHHA1" evidence="8">
    <location>
        <begin position="416"/>
        <end position="509"/>
    </location>
</feature>
<keyword evidence="4 10" id="KW-0378">Hydrolase</keyword>
<dbReference type="Pfam" id="PF17768">
    <property type="entry name" value="RecJ_OB"/>
    <property type="match status" value="1"/>
</dbReference>
<proteinExistence type="inferred from homology"/>
<feature type="region of interest" description="Disordered" evidence="6">
    <location>
        <begin position="242"/>
        <end position="265"/>
    </location>
</feature>
<dbReference type="Proteomes" id="UP000094056">
    <property type="component" value="Unassembled WGS sequence"/>
</dbReference>
<dbReference type="PANTHER" id="PTHR30255">
    <property type="entry name" value="SINGLE-STRANDED-DNA-SPECIFIC EXONUCLEASE RECJ"/>
    <property type="match status" value="1"/>
</dbReference>
<evidence type="ECO:0000256" key="3">
    <source>
        <dbReference type="ARBA" id="ARBA00022722"/>
    </source>
</evidence>
<accession>A0A1E3XEX9</accession>
<evidence type="ECO:0000256" key="4">
    <source>
        <dbReference type="ARBA" id="ARBA00022801"/>
    </source>
</evidence>
<reference evidence="10 11" key="1">
    <citation type="submission" date="2016-07" db="EMBL/GenBank/DDBJ databases">
        <title>Draft genome of Scalindua rubra, obtained from a brine-seawater interface in the Red Sea, sheds light on salt adaptation in anammox bacteria.</title>
        <authorList>
            <person name="Speth D.R."/>
            <person name="Lagkouvardos I."/>
            <person name="Wang Y."/>
            <person name="Qian P.-Y."/>
            <person name="Dutilh B.E."/>
            <person name="Jetten M.S."/>
        </authorList>
    </citation>
    <scope>NUCLEOTIDE SEQUENCE [LARGE SCALE GENOMIC DNA]</scope>
    <source>
        <strain evidence="10">BSI-1</strain>
    </source>
</reference>
<dbReference type="PATRIC" id="fig|1872076.5.peg.1620"/>
<dbReference type="Pfam" id="PF01368">
    <property type="entry name" value="DHH"/>
    <property type="match status" value="1"/>
</dbReference>
<comment type="similarity">
    <text evidence="1">Belongs to the RecJ family.</text>
</comment>
<comment type="caution">
    <text evidence="10">The sequence shown here is derived from an EMBL/GenBank/DDBJ whole genome shotgun (WGS) entry which is preliminary data.</text>
</comment>
<organism evidence="10 11">
    <name type="scientific">Candidatus Scalindua rubra</name>
    <dbReference type="NCBI Taxonomy" id="1872076"/>
    <lineage>
        <taxon>Bacteria</taxon>
        <taxon>Pseudomonadati</taxon>
        <taxon>Planctomycetota</taxon>
        <taxon>Candidatus Brocadiia</taxon>
        <taxon>Candidatus Brocadiales</taxon>
        <taxon>Candidatus Scalinduaceae</taxon>
        <taxon>Candidatus Scalindua</taxon>
    </lineage>
</organism>
<evidence type="ECO:0000256" key="1">
    <source>
        <dbReference type="ARBA" id="ARBA00005915"/>
    </source>
</evidence>
<evidence type="ECO:0000313" key="11">
    <source>
        <dbReference type="Proteomes" id="UP000094056"/>
    </source>
</evidence>
<evidence type="ECO:0000256" key="5">
    <source>
        <dbReference type="ARBA" id="ARBA00022839"/>
    </source>
</evidence>
<feature type="domain" description="RecJ OB" evidence="9">
    <location>
        <begin position="527"/>
        <end position="619"/>
    </location>
</feature>
<dbReference type="InterPro" id="IPR001667">
    <property type="entry name" value="DDH_dom"/>
</dbReference>
<keyword evidence="5 10" id="KW-0269">Exonuclease</keyword>
<dbReference type="Gene3D" id="3.90.1640.30">
    <property type="match status" value="1"/>
</dbReference>
<evidence type="ECO:0000256" key="2">
    <source>
        <dbReference type="ARBA" id="ARBA00019841"/>
    </source>
</evidence>